<reference evidence="1" key="1">
    <citation type="submission" date="2023-03" db="EMBL/GenBank/DDBJ databases">
        <title>Massive genome expansion in bonnet fungi (Mycena s.s.) driven by repeated elements and novel gene families across ecological guilds.</title>
        <authorList>
            <consortium name="Lawrence Berkeley National Laboratory"/>
            <person name="Harder C.B."/>
            <person name="Miyauchi S."/>
            <person name="Viragh M."/>
            <person name="Kuo A."/>
            <person name="Thoen E."/>
            <person name="Andreopoulos B."/>
            <person name="Lu D."/>
            <person name="Skrede I."/>
            <person name="Drula E."/>
            <person name="Henrissat B."/>
            <person name="Morin E."/>
            <person name="Kohler A."/>
            <person name="Barry K."/>
            <person name="LaButti K."/>
            <person name="Morin E."/>
            <person name="Salamov A."/>
            <person name="Lipzen A."/>
            <person name="Mereny Z."/>
            <person name="Hegedus B."/>
            <person name="Baldrian P."/>
            <person name="Stursova M."/>
            <person name="Weitz H."/>
            <person name="Taylor A."/>
            <person name="Grigoriev I.V."/>
            <person name="Nagy L.G."/>
            <person name="Martin F."/>
            <person name="Kauserud H."/>
        </authorList>
    </citation>
    <scope>NUCLEOTIDE SEQUENCE</scope>
    <source>
        <strain evidence="1">CBHHK067</strain>
    </source>
</reference>
<comment type="caution">
    <text evidence="1">The sequence shown here is derived from an EMBL/GenBank/DDBJ whole genome shotgun (WGS) entry which is preliminary data.</text>
</comment>
<gene>
    <name evidence="1" type="ORF">B0H17DRAFT_125098</name>
</gene>
<protein>
    <recommendedName>
        <fullName evidence="3">F-box domain-containing protein</fullName>
    </recommendedName>
</protein>
<sequence length="237" mass="26342">MQSSGPWSRLPSELAREVTGHNADDVPALRALSLVSKAMRSLAIEELFSVIRFGCAEDVAQWPEMLDRTPRLGNVVRKVKFSRGPNRSWLQGYRNPVTTPLSDSAIPPIIPPMLSVRVVEWHDTNARYGVSFQLGMAVAYMALFPKVQKVYLSNIYFDRRSSLTKFLGVCGTLKVLSLLDTYPTVSGSESDSSDVSGTPDSFDLTELEELVVSSTYIGHKDFLIPLLERSRLLSSSR</sequence>
<organism evidence="1 2">
    <name type="scientific">Mycena rosella</name>
    <name type="common">Pink bonnet</name>
    <name type="synonym">Agaricus rosellus</name>
    <dbReference type="NCBI Taxonomy" id="1033263"/>
    <lineage>
        <taxon>Eukaryota</taxon>
        <taxon>Fungi</taxon>
        <taxon>Dikarya</taxon>
        <taxon>Basidiomycota</taxon>
        <taxon>Agaricomycotina</taxon>
        <taxon>Agaricomycetes</taxon>
        <taxon>Agaricomycetidae</taxon>
        <taxon>Agaricales</taxon>
        <taxon>Marasmiineae</taxon>
        <taxon>Mycenaceae</taxon>
        <taxon>Mycena</taxon>
    </lineage>
</organism>
<keyword evidence="2" id="KW-1185">Reference proteome</keyword>
<dbReference type="AlphaFoldDB" id="A0AAD7D373"/>
<evidence type="ECO:0008006" key="3">
    <source>
        <dbReference type="Google" id="ProtNLM"/>
    </source>
</evidence>
<name>A0AAD7D373_MYCRO</name>
<dbReference type="Proteomes" id="UP001221757">
    <property type="component" value="Unassembled WGS sequence"/>
</dbReference>
<proteinExistence type="predicted"/>
<evidence type="ECO:0000313" key="2">
    <source>
        <dbReference type="Proteomes" id="UP001221757"/>
    </source>
</evidence>
<evidence type="ECO:0000313" key="1">
    <source>
        <dbReference type="EMBL" id="KAJ7676475.1"/>
    </source>
</evidence>
<accession>A0AAD7D373</accession>
<dbReference type="EMBL" id="JARKIE010000142">
    <property type="protein sequence ID" value="KAJ7676475.1"/>
    <property type="molecule type" value="Genomic_DNA"/>
</dbReference>